<organism evidence="1 2">
    <name type="scientific">Choristoneura fumiferana</name>
    <name type="common">Spruce budworm moth</name>
    <name type="synonym">Archips fumiferana</name>
    <dbReference type="NCBI Taxonomy" id="7141"/>
    <lineage>
        <taxon>Eukaryota</taxon>
        <taxon>Metazoa</taxon>
        <taxon>Ecdysozoa</taxon>
        <taxon>Arthropoda</taxon>
        <taxon>Hexapoda</taxon>
        <taxon>Insecta</taxon>
        <taxon>Pterygota</taxon>
        <taxon>Neoptera</taxon>
        <taxon>Endopterygota</taxon>
        <taxon>Lepidoptera</taxon>
        <taxon>Glossata</taxon>
        <taxon>Ditrysia</taxon>
        <taxon>Tortricoidea</taxon>
        <taxon>Tortricidae</taxon>
        <taxon>Tortricinae</taxon>
        <taxon>Choristoneura</taxon>
    </lineage>
</organism>
<name>A0ACC0JZ03_CHOFU</name>
<gene>
    <name evidence="1" type="ORF">MSG28_000040</name>
</gene>
<reference evidence="1 2" key="1">
    <citation type="journal article" date="2022" name="Genome Biol. Evol.">
        <title>The Spruce Budworm Genome: Reconstructing the Evolutionary History of Antifreeze Proteins.</title>
        <authorList>
            <person name="Beliveau C."/>
            <person name="Gagne P."/>
            <person name="Picq S."/>
            <person name="Vernygora O."/>
            <person name="Keeling C.I."/>
            <person name="Pinkney K."/>
            <person name="Doucet D."/>
            <person name="Wen F."/>
            <person name="Johnston J.S."/>
            <person name="Maaroufi H."/>
            <person name="Boyle B."/>
            <person name="Laroche J."/>
            <person name="Dewar K."/>
            <person name="Juretic N."/>
            <person name="Blackburn G."/>
            <person name="Nisole A."/>
            <person name="Brunet B."/>
            <person name="Brandao M."/>
            <person name="Lumley L."/>
            <person name="Duan J."/>
            <person name="Quan G."/>
            <person name="Lucarotti C.J."/>
            <person name="Roe A.D."/>
            <person name="Sperling F.A.H."/>
            <person name="Levesque R.C."/>
            <person name="Cusson M."/>
        </authorList>
    </citation>
    <scope>NUCLEOTIDE SEQUENCE [LARGE SCALE GENOMIC DNA]</scope>
    <source>
        <strain evidence="1">Glfc:IPQL:Cfum</strain>
    </source>
</reference>
<dbReference type="EMBL" id="CM046131">
    <property type="protein sequence ID" value="KAI8429397.1"/>
    <property type="molecule type" value="Genomic_DNA"/>
</dbReference>
<comment type="caution">
    <text evidence="1">The sequence shown here is derived from an EMBL/GenBank/DDBJ whole genome shotgun (WGS) entry which is preliminary data.</text>
</comment>
<evidence type="ECO:0000313" key="1">
    <source>
        <dbReference type="EMBL" id="KAI8429397.1"/>
    </source>
</evidence>
<dbReference type="Proteomes" id="UP001064048">
    <property type="component" value="Chromosome Z"/>
</dbReference>
<evidence type="ECO:0000313" key="2">
    <source>
        <dbReference type="Proteomes" id="UP001064048"/>
    </source>
</evidence>
<keyword evidence="2" id="KW-1185">Reference proteome</keyword>
<proteinExistence type="predicted"/>
<accession>A0ACC0JZ03</accession>
<protein>
    <submittedName>
        <fullName evidence="1">Uncharacterized protein</fullName>
    </submittedName>
</protein>
<sequence length="405" mass="46217">MANGLCAGHRGPALISRLGPRPPLEPYSHRLAQIGLQDIKSFMKDVFDLGFGLTTEIAERFLTIFSFTVKLVISEDDSLPKQFCYDCTVKIDAAYSYISEAQHINTTLLNLVNQRSVIVETNKHTEPLFAETEDIFDNNESIEPVSTFNPAKDEIKVKESKKMVNSPKLECTMCKKSFLSKVWFEKHLKNQHGGKVYSCPQCQKTFQKPSQLSVHAVTHSDERKFACACGKRYKRRKELTIHARTHADERPYQCDHCNMSFKLKSVLKSHLVLHQPDKPFLCSVCGWGFTQAGNLAVHMRRHTGAKPHACSRCDFRAAAASSLRRHERRHRASRPHRCRVCQKGFHDKGALTRHERSHTGARPYQCPGCTLRFVDSWKRKTHLMRAHRTPLARIPRMRADASALP</sequence>